<dbReference type="Proteomes" id="UP001319104">
    <property type="component" value="Unassembled WGS sequence"/>
</dbReference>
<feature type="signal peptide" evidence="1">
    <location>
        <begin position="1"/>
        <end position="23"/>
    </location>
</feature>
<evidence type="ECO:0000313" key="4">
    <source>
        <dbReference type="Proteomes" id="UP001319104"/>
    </source>
</evidence>
<dbReference type="EMBL" id="JAHCMY010000013">
    <property type="protein sequence ID" value="MBS9525492.1"/>
    <property type="molecule type" value="Genomic_DNA"/>
</dbReference>
<dbReference type="InterPro" id="IPR025524">
    <property type="entry name" value="DUF4412"/>
</dbReference>
<comment type="caution">
    <text evidence="3">The sequence shown here is derived from an EMBL/GenBank/DDBJ whole genome shotgun (WGS) entry which is preliminary data.</text>
</comment>
<proteinExistence type="predicted"/>
<feature type="domain" description="DUF4412" evidence="2">
    <location>
        <begin position="120"/>
        <end position="244"/>
    </location>
</feature>
<evidence type="ECO:0000259" key="2">
    <source>
        <dbReference type="Pfam" id="PF14371"/>
    </source>
</evidence>
<protein>
    <recommendedName>
        <fullName evidence="2">DUF4412 domain-containing protein</fullName>
    </recommendedName>
</protein>
<gene>
    <name evidence="3" type="ORF">KI659_15860</name>
</gene>
<dbReference type="Pfam" id="PF14371">
    <property type="entry name" value="DUF4412"/>
    <property type="match status" value="1"/>
</dbReference>
<organism evidence="3 4">
    <name type="scientific">Litoribacter ruber</name>
    <dbReference type="NCBI Taxonomy" id="702568"/>
    <lineage>
        <taxon>Bacteria</taxon>
        <taxon>Pseudomonadati</taxon>
        <taxon>Bacteroidota</taxon>
        <taxon>Cytophagia</taxon>
        <taxon>Cytophagales</taxon>
        <taxon>Cyclobacteriaceae</taxon>
        <taxon>Litoribacter</taxon>
    </lineage>
</organism>
<dbReference type="AlphaFoldDB" id="A0AAP2CPG2"/>
<name>A0AAP2CPG2_9BACT</name>
<feature type="chain" id="PRO_5042891204" description="DUF4412 domain-containing protein" evidence="1">
    <location>
        <begin position="24"/>
        <end position="309"/>
    </location>
</feature>
<dbReference type="RefSeq" id="WP_213946352.1">
    <property type="nucleotide sequence ID" value="NZ_JAHCMY010000013.1"/>
</dbReference>
<accession>A0AAP2CPG2</accession>
<keyword evidence="4" id="KW-1185">Reference proteome</keyword>
<reference evidence="3 4" key="1">
    <citation type="submission" date="2021-05" db="EMBL/GenBank/DDBJ databases">
        <authorList>
            <person name="Zhang Z.D."/>
            <person name="Osman G."/>
        </authorList>
    </citation>
    <scope>NUCLEOTIDE SEQUENCE [LARGE SCALE GENOMIC DNA]</scope>
    <source>
        <strain evidence="3 4">KCTC 32217</strain>
    </source>
</reference>
<sequence length="309" mass="35667">MKLRILSPLILALLFCSTEICQAQFMNRIKRTAERAASRVVERKVEKEVEKAMERQVEKTWVSIFGEQTDAQGRPVDWSKVINSMNMDVTTEDMYEFDGRAVVEITGKDNKGKNMDPMVMHSYLSKSNEYTAVRMESQEAEQMFMIFDVKNDATIILMEKDGERQSMAYSINWEELAAAMPEDAENPEDVEDFENLDFKKTGNTKTLLGHLCEEYEVENEEYRSTYWVTKEPIEGAAAFWGNSSPYFNQKFKGQSSEAFSNLPSGNILEMNYISKTDKTDMIFQIKEIDDNHSMAIHMAEYPNIMLAER</sequence>
<evidence type="ECO:0000256" key="1">
    <source>
        <dbReference type="SAM" id="SignalP"/>
    </source>
</evidence>
<evidence type="ECO:0000313" key="3">
    <source>
        <dbReference type="EMBL" id="MBS9525492.1"/>
    </source>
</evidence>
<keyword evidence="1" id="KW-0732">Signal</keyword>